<dbReference type="InterPro" id="IPR011009">
    <property type="entry name" value="Kinase-like_dom_sf"/>
</dbReference>
<dbReference type="EMBL" id="OZ037947">
    <property type="protein sequence ID" value="CAL1706476.1"/>
    <property type="molecule type" value="Genomic_DNA"/>
</dbReference>
<evidence type="ECO:0000313" key="3">
    <source>
        <dbReference type="Proteomes" id="UP001497453"/>
    </source>
</evidence>
<reference evidence="3" key="1">
    <citation type="submission" date="2024-04" db="EMBL/GenBank/DDBJ databases">
        <authorList>
            <person name="Shaw F."/>
            <person name="Minotto A."/>
        </authorList>
    </citation>
    <scope>NUCLEOTIDE SEQUENCE [LARGE SCALE GENOMIC DNA]</scope>
</reference>
<keyword evidence="3" id="KW-1185">Reference proteome</keyword>
<evidence type="ECO:0000313" key="2">
    <source>
        <dbReference type="EMBL" id="CAL1706476.1"/>
    </source>
</evidence>
<dbReference type="InterPro" id="IPR000719">
    <property type="entry name" value="Prot_kinase_dom"/>
</dbReference>
<dbReference type="InterPro" id="IPR051681">
    <property type="entry name" value="Ser/Thr_Kinases-Pseudokinases"/>
</dbReference>
<dbReference type="Gene3D" id="1.10.510.10">
    <property type="entry name" value="Transferase(Phosphotransferase) domain 1"/>
    <property type="match status" value="1"/>
</dbReference>
<dbReference type="SUPFAM" id="SSF56112">
    <property type="entry name" value="Protein kinase-like (PK-like)"/>
    <property type="match status" value="1"/>
</dbReference>
<accession>A0ABP1DF63</accession>
<protein>
    <recommendedName>
        <fullName evidence="1">Protein kinase domain-containing protein</fullName>
    </recommendedName>
</protein>
<organism evidence="2 3">
    <name type="scientific">Somion occarium</name>
    <dbReference type="NCBI Taxonomy" id="3059160"/>
    <lineage>
        <taxon>Eukaryota</taxon>
        <taxon>Fungi</taxon>
        <taxon>Dikarya</taxon>
        <taxon>Basidiomycota</taxon>
        <taxon>Agaricomycotina</taxon>
        <taxon>Agaricomycetes</taxon>
        <taxon>Polyporales</taxon>
        <taxon>Cerrenaceae</taxon>
        <taxon>Somion</taxon>
    </lineage>
</organism>
<gene>
    <name evidence="2" type="ORF">GFSPODELE1_LOCUS5886</name>
</gene>
<dbReference type="PANTHER" id="PTHR44329">
    <property type="entry name" value="SERINE/THREONINE-PROTEIN KINASE TNNI3K-RELATED"/>
    <property type="match status" value="1"/>
</dbReference>
<dbReference type="PROSITE" id="PS50011">
    <property type="entry name" value="PROTEIN_KINASE_DOM"/>
    <property type="match status" value="1"/>
</dbReference>
<dbReference type="InterPro" id="IPR008266">
    <property type="entry name" value="Tyr_kinase_AS"/>
</dbReference>
<feature type="domain" description="Protein kinase" evidence="1">
    <location>
        <begin position="104"/>
        <end position="371"/>
    </location>
</feature>
<proteinExistence type="predicted"/>
<dbReference type="PROSITE" id="PS00109">
    <property type="entry name" value="PROTEIN_KINASE_TYR"/>
    <property type="match status" value="1"/>
</dbReference>
<evidence type="ECO:0000259" key="1">
    <source>
        <dbReference type="PROSITE" id="PS50011"/>
    </source>
</evidence>
<sequence>MDKLVHLAPSAKDEGVLQAFEDLSMDSLIAQALISQSAKGYVLSLRDAPAVHCMDSILAKLDGLNANSPTVERTRRFTLRRLLIQLSKASNHVPSSLYIVGVDCKERNAIAGGAYADIFRGTLHSASVALKRLRVFKTDPDPGESHSNLLREALVWQQLHHPFILPFLGIDHSTFSPYYSIISPWMNNGNIIQYMNGKVLISPSSDPLPLTRWFREIAEGLGYLHSEHIVHADLRGANILIDAEQHIRLGDFGLARFADTSSASIGSHHGGAARWLAPEVLNGSRASYTSDIYAYGCVWLEIYTLRPPMHELSDIQVLAQKLRNIGPQWPSPTDDPRMGLNLADWAIIRDCWHHEPSLRPDAQMILAQTLMLDIDTLAEQFKEQPWPLWIHSFTESLLSELLTPMGPSSLAHRTLCKCLDSNFTEFVKVFIAYNLSHPNCDGTMLYHFDTSLKELAEKSLYALLQDFVVGSSFPSSIRSESLVLQWAQRAVDHSDALDGTLLDMFWESFDGSPPSASAIISFMLRILRNNLGREDIPSTDLQTTLDLSGVDETLWRDISFYATKLLKRWLSPDNGGGYQDDSFPGMQASIHIKDTIIILLARSPYEL</sequence>
<dbReference type="Proteomes" id="UP001497453">
    <property type="component" value="Chromosome 4"/>
</dbReference>
<dbReference type="Pfam" id="PF07714">
    <property type="entry name" value="PK_Tyr_Ser-Thr"/>
    <property type="match status" value="1"/>
</dbReference>
<dbReference type="InterPro" id="IPR001245">
    <property type="entry name" value="Ser-Thr/Tyr_kinase_cat_dom"/>
</dbReference>
<name>A0ABP1DF63_9APHY</name>